<dbReference type="Gene3D" id="3.40.1280.10">
    <property type="match status" value="1"/>
</dbReference>
<evidence type="ECO:0000313" key="6">
    <source>
        <dbReference type="EMBL" id="APH70191.1"/>
    </source>
</evidence>
<evidence type="ECO:0000256" key="1">
    <source>
        <dbReference type="ARBA" id="ARBA00022603"/>
    </source>
</evidence>
<evidence type="ECO:0000256" key="2">
    <source>
        <dbReference type="ARBA" id="ARBA00022679"/>
    </source>
</evidence>
<dbReference type="NCBIfam" id="NF000989">
    <property type="entry name" value="PRK00103.2-3"/>
    <property type="match status" value="1"/>
</dbReference>
<gene>
    <name evidence="5" type="primary">rlmH</name>
    <name evidence="6" type="ORF">BSQ44_01435</name>
</gene>
<dbReference type="OrthoDB" id="9806643at2"/>
<dbReference type="SUPFAM" id="SSF75217">
    <property type="entry name" value="alpha/beta knot"/>
    <property type="match status" value="1"/>
</dbReference>
<comment type="catalytic activity">
    <reaction evidence="5">
        <text>pseudouridine(1915) in 23S rRNA + S-adenosyl-L-methionine = N(3)-methylpseudouridine(1915) in 23S rRNA + S-adenosyl-L-homocysteine + H(+)</text>
        <dbReference type="Rhea" id="RHEA:42752"/>
        <dbReference type="Rhea" id="RHEA-COMP:10221"/>
        <dbReference type="Rhea" id="RHEA-COMP:10222"/>
        <dbReference type="ChEBI" id="CHEBI:15378"/>
        <dbReference type="ChEBI" id="CHEBI:57856"/>
        <dbReference type="ChEBI" id="CHEBI:59789"/>
        <dbReference type="ChEBI" id="CHEBI:65314"/>
        <dbReference type="ChEBI" id="CHEBI:74486"/>
        <dbReference type="EC" id="2.1.1.177"/>
    </reaction>
</comment>
<dbReference type="InterPro" id="IPR029028">
    <property type="entry name" value="Alpha/beta_knot_MTases"/>
</dbReference>
<protein>
    <recommendedName>
        <fullName evidence="5">Ribosomal RNA large subunit methyltransferase H</fullName>
        <ecNumber evidence="5">2.1.1.177</ecNumber>
    </recommendedName>
    <alternativeName>
        <fullName evidence="5">23S rRNA (pseudouridine1915-N3)-methyltransferase</fullName>
    </alternativeName>
    <alternativeName>
        <fullName evidence="5">23S rRNA m3Psi1915 methyltransferase</fullName>
    </alternativeName>
    <alternativeName>
        <fullName evidence="5">rRNA (pseudouridine-N3-)-methyltransferase RlmH</fullName>
    </alternativeName>
</protein>
<sequence>MKIAVHAVGRMKAGPERELADRYLDRFAKAGPPVGLEWAGLTEIAESRAQGAAERKRDEAQRLDTASAAGTALVILDERGKNLSSEALASWIGERRDQGQRDMLFAIGGPDGHAEDAVRKAALVLSFGSLTWPHQLARVMLAEQLYRVVMILSGHPYHRA</sequence>
<dbReference type="STRING" id="1670800.BSQ44_01435"/>
<accession>A0A1L3SLF0</accession>
<dbReference type="GO" id="GO:0070038">
    <property type="term" value="F:rRNA (pseudouridine-N3-)-methyltransferase activity"/>
    <property type="evidence" value="ECO:0007669"/>
    <property type="project" value="UniProtKB-UniRule"/>
</dbReference>
<dbReference type="PANTHER" id="PTHR33603">
    <property type="entry name" value="METHYLTRANSFERASE"/>
    <property type="match status" value="1"/>
</dbReference>
<dbReference type="GO" id="GO:0005737">
    <property type="term" value="C:cytoplasm"/>
    <property type="evidence" value="ECO:0007669"/>
    <property type="project" value="UniProtKB-SubCell"/>
</dbReference>
<comment type="subunit">
    <text evidence="5">Homodimer.</text>
</comment>
<feature type="binding site" evidence="5">
    <location>
        <begin position="127"/>
        <end position="132"/>
    </location>
    <ligand>
        <name>S-adenosyl-L-methionine</name>
        <dbReference type="ChEBI" id="CHEBI:59789"/>
    </ligand>
</feature>
<organism evidence="6 7">
    <name type="scientific">Aquibium oceanicum</name>
    <dbReference type="NCBI Taxonomy" id="1670800"/>
    <lineage>
        <taxon>Bacteria</taxon>
        <taxon>Pseudomonadati</taxon>
        <taxon>Pseudomonadota</taxon>
        <taxon>Alphaproteobacteria</taxon>
        <taxon>Hyphomicrobiales</taxon>
        <taxon>Phyllobacteriaceae</taxon>
        <taxon>Aquibium</taxon>
    </lineage>
</organism>
<comment type="similarity">
    <text evidence="4 5">Belongs to the RNA methyltransferase RlmH family.</text>
</comment>
<dbReference type="RefSeq" id="WP_072601604.1">
    <property type="nucleotide sequence ID" value="NZ_CP018171.1"/>
</dbReference>
<dbReference type="Pfam" id="PF02590">
    <property type="entry name" value="SPOUT_MTase"/>
    <property type="match status" value="1"/>
</dbReference>
<dbReference type="KEGG" id="meso:BSQ44_01435"/>
<dbReference type="EMBL" id="CP018171">
    <property type="protein sequence ID" value="APH70191.1"/>
    <property type="molecule type" value="Genomic_DNA"/>
</dbReference>
<comment type="subcellular location">
    <subcellularLocation>
        <location evidence="5">Cytoplasm</location>
    </subcellularLocation>
</comment>
<dbReference type="EC" id="2.1.1.177" evidence="5"/>
<name>A0A1L3SLF0_9HYPH</name>
<evidence type="ECO:0000256" key="5">
    <source>
        <dbReference type="HAMAP-Rule" id="MF_00658"/>
    </source>
</evidence>
<keyword evidence="2 5" id="KW-0808">Transferase</keyword>
<dbReference type="PANTHER" id="PTHR33603:SF1">
    <property type="entry name" value="RIBOSOMAL RNA LARGE SUBUNIT METHYLTRANSFERASE H"/>
    <property type="match status" value="1"/>
</dbReference>
<dbReference type="AlphaFoldDB" id="A0A1L3SLF0"/>
<evidence type="ECO:0000313" key="7">
    <source>
        <dbReference type="Proteomes" id="UP000182840"/>
    </source>
</evidence>
<keyword evidence="5" id="KW-0963">Cytoplasm</keyword>
<keyword evidence="5" id="KW-0698">rRNA processing</keyword>
<keyword evidence="3 5" id="KW-0949">S-adenosyl-L-methionine</keyword>
<keyword evidence="7" id="KW-1185">Reference proteome</keyword>
<feature type="binding site" evidence="5">
    <location>
        <position position="108"/>
    </location>
    <ligand>
        <name>S-adenosyl-L-methionine</name>
        <dbReference type="ChEBI" id="CHEBI:59789"/>
    </ligand>
</feature>
<reference evidence="7" key="1">
    <citation type="submission" date="2016-11" db="EMBL/GenBank/DDBJ databases">
        <title>Mesorhizobium oceanicum sp. nov., isolated from deep seawater in South China Sea.</title>
        <authorList>
            <person name="Fu G.-Y."/>
        </authorList>
    </citation>
    <scope>NUCLEOTIDE SEQUENCE [LARGE SCALE GENOMIC DNA]</scope>
    <source>
        <strain evidence="7">B7</strain>
    </source>
</reference>
<feature type="binding site" evidence="5">
    <location>
        <position position="76"/>
    </location>
    <ligand>
        <name>S-adenosyl-L-methionine</name>
        <dbReference type="ChEBI" id="CHEBI:59789"/>
    </ligand>
</feature>
<evidence type="ECO:0000256" key="4">
    <source>
        <dbReference type="ARBA" id="ARBA00038303"/>
    </source>
</evidence>
<comment type="function">
    <text evidence="5">Specifically methylates the pseudouridine at position 1915 (m3Psi1915) in 23S rRNA.</text>
</comment>
<dbReference type="InterPro" id="IPR029026">
    <property type="entry name" value="tRNA_m1G_MTases_N"/>
</dbReference>
<dbReference type="InterPro" id="IPR003742">
    <property type="entry name" value="RlmH-like"/>
</dbReference>
<dbReference type="Proteomes" id="UP000182840">
    <property type="component" value="Chromosome"/>
</dbReference>
<dbReference type="CDD" id="cd18081">
    <property type="entry name" value="RlmH-like"/>
    <property type="match status" value="1"/>
</dbReference>
<dbReference type="HAMAP" id="MF_00658">
    <property type="entry name" value="23SrRNA_methyltr_H"/>
    <property type="match status" value="1"/>
</dbReference>
<keyword evidence="1 5" id="KW-0489">Methyltransferase</keyword>
<evidence type="ECO:0000256" key="3">
    <source>
        <dbReference type="ARBA" id="ARBA00022691"/>
    </source>
</evidence>
<proteinExistence type="inferred from homology"/>
<dbReference type="PIRSF" id="PIRSF004505">
    <property type="entry name" value="MT_bac"/>
    <property type="match status" value="1"/>
</dbReference>